<evidence type="ECO:0000313" key="2">
    <source>
        <dbReference type="Proteomes" id="UP000077961"/>
    </source>
</evidence>
<gene>
    <name evidence="1" type="ORF">A6V36_22355</name>
</gene>
<protein>
    <submittedName>
        <fullName evidence="1">Uncharacterized protein</fullName>
    </submittedName>
</protein>
<evidence type="ECO:0000313" key="1">
    <source>
        <dbReference type="EMBL" id="OAJ61887.1"/>
    </source>
</evidence>
<dbReference type="EMBL" id="LXJZ01000070">
    <property type="protein sequence ID" value="OAJ61887.1"/>
    <property type="molecule type" value="Genomic_DNA"/>
</dbReference>
<keyword evidence="2" id="KW-1185">Reference proteome</keyword>
<dbReference type="Proteomes" id="UP000077961">
    <property type="component" value="Unassembled WGS sequence"/>
</dbReference>
<reference evidence="1 2" key="1">
    <citation type="submission" date="2016-04" db="EMBL/GenBank/DDBJ databases">
        <title>Reclassification of Paraburkholderia panaciterrae (Farh et al. 2015) Dobritsa &amp; Samadpour 2016 as a later homotypic synonym of Paraburkholderia ginsengiterrae (Farh et al. 2015) Dobritsa &amp; Samadpour 2016.</title>
        <authorList>
            <person name="Dobritsa A.P."/>
            <person name="Kutumbaka K."/>
            <person name="Samadpour M."/>
        </authorList>
    </citation>
    <scope>NUCLEOTIDE SEQUENCE [LARGE SCALE GENOMIC DNA]</scope>
    <source>
        <strain evidence="1 2">DCY85-1</strain>
    </source>
</reference>
<sequence>MYGSSDPKYHRHFRRDQGGDVVQDVNVGIDCTTTSQQIIKLSDFTIVFDGAEKARQRSRHALVCP</sequence>
<organism evidence="1 2">
    <name type="scientific">Paraburkholderia ginsengiterrae</name>
    <dbReference type="NCBI Taxonomy" id="1462993"/>
    <lineage>
        <taxon>Bacteria</taxon>
        <taxon>Pseudomonadati</taxon>
        <taxon>Pseudomonadota</taxon>
        <taxon>Betaproteobacteria</taxon>
        <taxon>Burkholderiales</taxon>
        <taxon>Burkholderiaceae</taxon>
        <taxon>Paraburkholderia</taxon>
    </lineage>
</organism>
<name>A0ABX2V193_9BURK</name>
<accession>A0ABX2V193</accession>
<proteinExistence type="predicted"/>
<comment type="caution">
    <text evidence="1">The sequence shown here is derived from an EMBL/GenBank/DDBJ whole genome shotgun (WGS) entry which is preliminary data.</text>
</comment>